<keyword evidence="2 10" id="KW-0436">Ligase</keyword>
<dbReference type="PANTHER" id="PTHR43024:SF1">
    <property type="entry name" value="UDP-N-ACETYLMURAMOYL-TRIPEPTIDE--D-ALANYL-D-ALANINE LIGASE"/>
    <property type="match status" value="1"/>
</dbReference>
<dbReference type="SUPFAM" id="SSF53244">
    <property type="entry name" value="MurD-like peptide ligases, peptide-binding domain"/>
    <property type="match status" value="1"/>
</dbReference>
<feature type="domain" description="Mur ligase central" evidence="14">
    <location>
        <begin position="112"/>
        <end position="291"/>
    </location>
</feature>
<evidence type="ECO:0000256" key="1">
    <source>
        <dbReference type="ARBA" id="ARBA00022490"/>
    </source>
</evidence>
<dbReference type="InterPro" id="IPR035911">
    <property type="entry name" value="MurE/MurF_N"/>
</dbReference>
<comment type="similarity">
    <text evidence="10">Belongs to the MurCDEF family. MurF subfamily.</text>
</comment>
<dbReference type="Gene3D" id="3.90.190.20">
    <property type="entry name" value="Mur ligase, C-terminal domain"/>
    <property type="match status" value="1"/>
</dbReference>
<dbReference type="GO" id="GO:0005524">
    <property type="term" value="F:ATP binding"/>
    <property type="evidence" value="ECO:0007669"/>
    <property type="project" value="UniProtKB-UniRule"/>
</dbReference>
<reference evidence="15 16" key="1">
    <citation type="submission" date="2019-07" db="EMBL/GenBank/DDBJ databases">
        <title>Whole genome shotgun sequence of Cerasibacillus quisquiliarum NBRC 102429.</title>
        <authorList>
            <person name="Hosoyama A."/>
            <person name="Uohara A."/>
            <person name="Ohji S."/>
            <person name="Ichikawa N."/>
        </authorList>
    </citation>
    <scope>NUCLEOTIDE SEQUENCE [LARGE SCALE GENOMIC DNA]</scope>
    <source>
        <strain evidence="15 16">NBRC 102429</strain>
    </source>
</reference>
<gene>
    <name evidence="10 15" type="primary">murF</name>
    <name evidence="15" type="ORF">CQU01_05790</name>
</gene>
<dbReference type="GO" id="GO:0071555">
    <property type="term" value="P:cell wall organization"/>
    <property type="evidence" value="ECO:0007669"/>
    <property type="project" value="UniProtKB-KW"/>
</dbReference>
<feature type="domain" description="Mur ligase C-terminal" evidence="13">
    <location>
        <begin position="314"/>
        <end position="439"/>
    </location>
</feature>
<evidence type="ECO:0000256" key="2">
    <source>
        <dbReference type="ARBA" id="ARBA00022598"/>
    </source>
</evidence>
<keyword evidence="1 10" id="KW-0963">Cytoplasm</keyword>
<accession>A0A511UWY0</accession>
<dbReference type="InterPro" id="IPR036565">
    <property type="entry name" value="Mur-like_cat_sf"/>
</dbReference>
<name>A0A511UWY0_9BACI</name>
<dbReference type="SUPFAM" id="SSF53623">
    <property type="entry name" value="MurD-like peptide ligases, catalytic domain"/>
    <property type="match status" value="1"/>
</dbReference>
<comment type="pathway">
    <text evidence="10 11">Cell wall biogenesis; peptidoglycan biosynthesis.</text>
</comment>
<keyword evidence="16" id="KW-1185">Reference proteome</keyword>
<evidence type="ECO:0000256" key="5">
    <source>
        <dbReference type="ARBA" id="ARBA00022840"/>
    </source>
</evidence>
<evidence type="ECO:0000313" key="16">
    <source>
        <dbReference type="Proteomes" id="UP000321491"/>
    </source>
</evidence>
<dbReference type="Pfam" id="PF01225">
    <property type="entry name" value="Mur_ligase"/>
    <property type="match status" value="1"/>
</dbReference>
<evidence type="ECO:0000259" key="14">
    <source>
        <dbReference type="Pfam" id="PF08245"/>
    </source>
</evidence>
<dbReference type="GO" id="GO:0047480">
    <property type="term" value="F:UDP-N-acetylmuramoyl-tripeptide-D-alanyl-D-alanine ligase activity"/>
    <property type="evidence" value="ECO:0007669"/>
    <property type="project" value="UniProtKB-UniRule"/>
</dbReference>
<dbReference type="OrthoDB" id="9801978at2"/>
<dbReference type="GO" id="GO:0005737">
    <property type="term" value="C:cytoplasm"/>
    <property type="evidence" value="ECO:0007669"/>
    <property type="project" value="UniProtKB-SubCell"/>
</dbReference>
<dbReference type="RefSeq" id="WP_146935522.1">
    <property type="nucleotide sequence ID" value="NZ_BJXW01000008.1"/>
</dbReference>
<evidence type="ECO:0000259" key="12">
    <source>
        <dbReference type="Pfam" id="PF01225"/>
    </source>
</evidence>
<evidence type="ECO:0000256" key="7">
    <source>
        <dbReference type="ARBA" id="ARBA00022984"/>
    </source>
</evidence>
<dbReference type="UniPathway" id="UPA00219"/>
<dbReference type="InterPro" id="IPR000713">
    <property type="entry name" value="Mur_ligase_N"/>
</dbReference>
<dbReference type="InterPro" id="IPR013221">
    <property type="entry name" value="Mur_ligase_cen"/>
</dbReference>
<evidence type="ECO:0000256" key="4">
    <source>
        <dbReference type="ARBA" id="ARBA00022741"/>
    </source>
</evidence>
<dbReference type="InterPro" id="IPR004101">
    <property type="entry name" value="Mur_ligase_C"/>
</dbReference>
<evidence type="ECO:0000256" key="3">
    <source>
        <dbReference type="ARBA" id="ARBA00022618"/>
    </source>
</evidence>
<keyword evidence="4 10" id="KW-0547">Nucleotide-binding</keyword>
<organism evidence="15 16">
    <name type="scientific">Cerasibacillus quisquiliarum</name>
    <dbReference type="NCBI Taxonomy" id="227865"/>
    <lineage>
        <taxon>Bacteria</taxon>
        <taxon>Bacillati</taxon>
        <taxon>Bacillota</taxon>
        <taxon>Bacilli</taxon>
        <taxon>Bacillales</taxon>
        <taxon>Bacillaceae</taxon>
        <taxon>Cerasibacillus</taxon>
    </lineage>
</organism>
<dbReference type="InterPro" id="IPR036615">
    <property type="entry name" value="Mur_ligase_C_dom_sf"/>
</dbReference>
<dbReference type="GO" id="GO:0009252">
    <property type="term" value="P:peptidoglycan biosynthetic process"/>
    <property type="evidence" value="ECO:0007669"/>
    <property type="project" value="UniProtKB-UniRule"/>
</dbReference>
<keyword evidence="6 10" id="KW-0133">Cell shape</keyword>
<dbReference type="Proteomes" id="UP000321491">
    <property type="component" value="Unassembled WGS sequence"/>
</dbReference>
<evidence type="ECO:0000256" key="11">
    <source>
        <dbReference type="RuleBase" id="RU004136"/>
    </source>
</evidence>
<feature type="binding site" evidence="10">
    <location>
        <begin position="114"/>
        <end position="120"/>
    </location>
    <ligand>
        <name>ATP</name>
        <dbReference type="ChEBI" id="CHEBI:30616"/>
    </ligand>
</feature>
<keyword evidence="7 10" id="KW-0573">Peptidoglycan synthesis</keyword>
<sequence>MLFTIHDLIQLFPNTKGNIVNSTTIQSVSTDSRKKMVDALFVPIIGENFDGHDYLAEAISHGAIAALWDNETEIPASIPNGFPLLLVDDTIKALQQLSQYYRRKINPLVIGITGSNGKTTTKDLVGQILKTTFKTHVTKGNFNNHIGLPLTVLSMPRDTEMLVLEMGMNHAGEMTLLANIAEPDVAIITNIGESHIEYLGSRENIAKAKLEILSGLKKNGLLIIDGDEPLLSRNFISYQKIGIGTTEKADVLLKDIKLTNKGTTFTINDQTYQIPLYGIHHAKNASFAIVLGEHLNLDEHMIKKALQQPHMTDMRFEMLKGINGVTLINDAYNASPTSMKASIDVINQLQGYKEKVLVLGDMFELGTEKEEWHRSIAHVIDEEINALFTIGDYAHMIADEVNKQGKQISCYQVKSINTFLKQIRPYVHKDALILFKASRGMRLEDWMEKLLLDK</sequence>
<keyword evidence="9 10" id="KW-0961">Cell wall biogenesis/degradation</keyword>
<dbReference type="Gene3D" id="3.40.1190.10">
    <property type="entry name" value="Mur-like, catalytic domain"/>
    <property type="match status" value="1"/>
</dbReference>
<evidence type="ECO:0000259" key="13">
    <source>
        <dbReference type="Pfam" id="PF02875"/>
    </source>
</evidence>
<dbReference type="SUPFAM" id="SSF63418">
    <property type="entry name" value="MurE/MurF N-terminal domain"/>
    <property type="match status" value="1"/>
</dbReference>
<dbReference type="Pfam" id="PF02875">
    <property type="entry name" value="Mur_ligase_C"/>
    <property type="match status" value="1"/>
</dbReference>
<dbReference type="Pfam" id="PF08245">
    <property type="entry name" value="Mur_ligase_M"/>
    <property type="match status" value="1"/>
</dbReference>
<dbReference type="Gene3D" id="3.40.1390.10">
    <property type="entry name" value="MurE/MurF, N-terminal domain"/>
    <property type="match status" value="1"/>
</dbReference>
<evidence type="ECO:0000313" key="15">
    <source>
        <dbReference type="EMBL" id="GEN30341.1"/>
    </source>
</evidence>
<feature type="domain" description="Mur ligase N-terminal catalytic" evidence="12">
    <location>
        <begin position="25"/>
        <end position="101"/>
    </location>
</feature>
<comment type="caution">
    <text evidence="15">The sequence shown here is derived from an EMBL/GenBank/DDBJ whole genome shotgun (WGS) entry which is preliminary data.</text>
</comment>
<protein>
    <recommendedName>
        <fullName evidence="10 11">UDP-N-acetylmuramoyl-tripeptide--D-alanyl-D-alanine ligase</fullName>
        <ecNumber evidence="10 11">6.3.2.10</ecNumber>
    </recommendedName>
    <alternativeName>
        <fullName evidence="10">D-alanyl-D-alanine-adding enzyme</fullName>
    </alternativeName>
</protein>
<dbReference type="EC" id="6.3.2.10" evidence="10 11"/>
<evidence type="ECO:0000256" key="8">
    <source>
        <dbReference type="ARBA" id="ARBA00023306"/>
    </source>
</evidence>
<evidence type="ECO:0000256" key="10">
    <source>
        <dbReference type="HAMAP-Rule" id="MF_02019"/>
    </source>
</evidence>
<dbReference type="AlphaFoldDB" id="A0A511UWY0"/>
<dbReference type="NCBIfam" id="TIGR01143">
    <property type="entry name" value="murF"/>
    <property type="match status" value="1"/>
</dbReference>
<evidence type="ECO:0000256" key="6">
    <source>
        <dbReference type="ARBA" id="ARBA00022960"/>
    </source>
</evidence>
<dbReference type="InterPro" id="IPR005863">
    <property type="entry name" value="UDP-N-AcMur_synth"/>
</dbReference>
<dbReference type="EMBL" id="BJXW01000008">
    <property type="protein sequence ID" value="GEN30341.1"/>
    <property type="molecule type" value="Genomic_DNA"/>
</dbReference>
<keyword evidence="3 10" id="KW-0132">Cell division</keyword>
<dbReference type="InterPro" id="IPR051046">
    <property type="entry name" value="MurCDEF_CellWall_CoF430Synth"/>
</dbReference>
<evidence type="ECO:0000256" key="9">
    <source>
        <dbReference type="ARBA" id="ARBA00023316"/>
    </source>
</evidence>
<comment type="catalytic activity">
    <reaction evidence="10 11">
        <text>D-alanyl-D-alanine + UDP-N-acetyl-alpha-D-muramoyl-L-alanyl-gamma-D-glutamyl-meso-2,6-diaminopimelate + ATP = UDP-N-acetyl-alpha-D-muramoyl-L-alanyl-gamma-D-glutamyl-meso-2,6-diaminopimeloyl-D-alanyl-D-alanine + ADP + phosphate + H(+)</text>
        <dbReference type="Rhea" id="RHEA:28374"/>
        <dbReference type="ChEBI" id="CHEBI:15378"/>
        <dbReference type="ChEBI" id="CHEBI:30616"/>
        <dbReference type="ChEBI" id="CHEBI:43474"/>
        <dbReference type="ChEBI" id="CHEBI:57822"/>
        <dbReference type="ChEBI" id="CHEBI:61386"/>
        <dbReference type="ChEBI" id="CHEBI:83905"/>
        <dbReference type="ChEBI" id="CHEBI:456216"/>
        <dbReference type="EC" id="6.3.2.10"/>
    </reaction>
</comment>
<dbReference type="GO" id="GO:0051301">
    <property type="term" value="P:cell division"/>
    <property type="evidence" value="ECO:0007669"/>
    <property type="project" value="UniProtKB-KW"/>
</dbReference>
<dbReference type="PANTHER" id="PTHR43024">
    <property type="entry name" value="UDP-N-ACETYLMURAMOYL-TRIPEPTIDE--D-ALANYL-D-ALANINE LIGASE"/>
    <property type="match status" value="1"/>
</dbReference>
<comment type="function">
    <text evidence="10 11">Involved in cell wall formation. Catalyzes the final step in the synthesis of UDP-N-acetylmuramoyl-pentapeptide, the precursor of murein.</text>
</comment>
<dbReference type="HAMAP" id="MF_02019">
    <property type="entry name" value="MurF"/>
    <property type="match status" value="1"/>
</dbReference>
<dbReference type="GO" id="GO:0008360">
    <property type="term" value="P:regulation of cell shape"/>
    <property type="evidence" value="ECO:0007669"/>
    <property type="project" value="UniProtKB-KW"/>
</dbReference>
<keyword evidence="5 10" id="KW-0067">ATP-binding</keyword>
<dbReference type="GO" id="GO:0008766">
    <property type="term" value="F:UDP-N-acetylmuramoylalanyl-D-glutamyl-2,6-diaminopimelate-D-alanyl-D-alanine ligase activity"/>
    <property type="evidence" value="ECO:0007669"/>
    <property type="project" value="RHEA"/>
</dbReference>
<comment type="subcellular location">
    <subcellularLocation>
        <location evidence="10 11">Cytoplasm</location>
    </subcellularLocation>
</comment>
<proteinExistence type="inferred from homology"/>
<keyword evidence="8 10" id="KW-0131">Cell cycle</keyword>